<keyword evidence="14" id="KW-0862">Zinc</keyword>
<evidence type="ECO:0000256" key="3">
    <source>
        <dbReference type="ARBA" id="ARBA00022490"/>
    </source>
</evidence>
<dbReference type="SUPFAM" id="SSF46689">
    <property type="entry name" value="Homeodomain-like"/>
    <property type="match status" value="1"/>
</dbReference>
<feature type="active site" description="Nucleophile; methyl group acceptor" evidence="12">
    <location>
        <position position="317"/>
    </location>
</feature>
<evidence type="ECO:0000256" key="8">
    <source>
        <dbReference type="ARBA" id="ARBA00023159"/>
    </source>
</evidence>
<evidence type="ECO:0000256" key="10">
    <source>
        <dbReference type="ARBA" id="ARBA00023204"/>
    </source>
</evidence>
<accession>A0AAP9IR46</accession>
<evidence type="ECO:0000256" key="4">
    <source>
        <dbReference type="ARBA" id="ARBA00022603"/>
    </source>
</evidence>
<feature type="binding site" evidence="15">
    <location>
        <position position="42"/>
    </location>
    <ligand>
        <name>Zn(2+)</name>
        <dbReference type="ChEBI" id="CHEBI:29105"/>
    </ligand>
</feature>
<dbReference type="GO" id="GO:0003700">
    <property type="term" value="F:DNA-binding transcription factor activity"/>
    <property type="evidence" value="ECO:0007669"/>
    <property type="project" value="InterPro"/>
</dbReference>
<evidence type="ECO:0000256" key="12">
    <source>
        <dbReference type="HAMAP-Rule" id="MF_00772"/>
    </source>
</evidence>
<dbReference type="InterPro" id="IPR004026">
    <property type="entry name" value="Ada_DNA_repair_Zn-bd"/>
</dbReference>
<dbReference type="PROSITE" id="PS01124">
    <property type="entry name" value="HTH_ARAC_FAMILY_2"/>
    <property type="match status" value="1"/>
</dbReference>
<name>A0AAP9IR46_9ENTR</name>
<evidence type="ECO:0000256" key="13">
    <source>
        <dbReference type="PIRSR" id="PIRSR000409-1"/>
    </source>
</evidence>
<feature type="binding site" evidence="14">
    <location>
        <position position="67"/>
    </location>
    <ligand>
        <name>DNA</name>
        <dbReference type="ChEBI" id="CHEBI:16991"/>
    </ligand>
</feature>
<dbReference type="AlphaFoldDB" id="A0AAP9IR46"/>
<keyword evidence="5 12" id="KW-0808">Transferase</keyword>
<dbReference type="InterPro" id="IPR014048">
    <property type="entry name" value="MethylDNA_cys_MeTrfase_DNA-bd"/>
</dbReference>
<comment type="catalytic activity">
    <reaction evidence="11 12">
        <text>a 6-O-methyl-2'-deoxyguanosine in DNA + L-cysteinyl-[protein] = S-methyl-L-cysteinyl-[protein] + a 2'-deoxyguanosine in DNA</text>
        <dbReference type="Rhea" id="RHEA:24000"/>
        <dbReference type="Rhea" id="RHEA-COMP:10131"/>
        <dbReference type="Rhea" id="RHEA-COMP:10132"/>
        <dbReference type="Rhea" id="RHEA-COMP:11367"/>
        <dbReference type="Rhea" id="RHEA-COMP:11368"/>
        <dbReference type="ChEBI" id="CHEBI:29950"/>
        <dbReference type="ChEBI" id="CHEBI:82612"/>
        <dbReference type="ChEBI" id="CHEBI:85445"/>
        <dbReference type="ChEBI" id="CHEBI:85448"/>
        <dbReference type="EC" id="2.1.1.63"/>
    </reaction>
</comment>
<evidence type="ECO:0000256" key="5">
    <source>
        <dbReference type="ARBA" id="ARBA00022679"/>
    </source>
</evidence>
<comment type="similarity">
    <text evidence="2 12">Belongs to the MGMT family.</text>
</comment>
<dbReference type="Pfam" id="PF01035">
    <property type="entry name" value="DNA_binding_1"/>
    <property type="match status" value="1"/>
</dbReference>
<feature type="binding site" evidence="15">
    <location>
        <position position="38"/>
    </location>
    <ligand>
        <name>Zn(2+)</name>
        <dbReference type="ChEBI" id="CHEBI:29105"/>
    </ligand>
</feature>
<dbReference type="RefSeq" id="WP_142489434.1">
    <property type="nucleotide sequence ID" value="NZ_CP035382.1"/>
</dbReference>
<proteinExistence type="inferred from homology"/>
<dbReference type="CDD" id="cd06445">
    <property type="entry name" value="ATase"/>
    <property type="match status" value="1"/>
</dbReference>
<feature type="binding site" evidence="14">
    <location>
        <position position="45"/>
    </location>
    <ligand>
        <name>DNA</name>
        <dbReference type="ChEBI" id="CHEBI:16991"/>
    </ligand>
</feature>
<dbReference type="PANTHER" id="PTHR10815:SF5">
    <property type="entry name" value="METHYLATED-DNA--PROTEIN-CYSTEINE METHYLTRANSFERASE"/>
    <property type="match status" value="1"/>
</dbReference>
<feature type="binding site" evidence="14">
    <location>
        <position position="43"/>
    </location>
    <ligand>
        <name>DNA</name>
        <dbReference type="ChEBI" id="CHEBI:16991"/>
    </ligand>
</feature>
<dbReference type="GO" id="GO:0008270">
    <property type="term" value="F:zinc ion binding"/>
    <property type="evidence" value="ECO:0007669"/>
    <property type="project" value="InterPro"/>
</dbReference>
<dbReference type="HAMAP" id="MF_00772">
    <property type="entry name" value="OGT"/>
    <property type="match status" value="1"/>
</dbReference>
<feature type="domain" description="HTH araC/xylS-type" evidence="16">
    <location>
        <begin position="109"/>
        <end position="182"/>
    </location>
</feature>
<dbReference type="EC" id="2.1.1.63" evidence="12"/>
<feature type="active site" description="Nucleophile; methyl group acceptor from methylphosphotriester" evidence="13">
    <location>
        <position position="38"/>
    </location>
</feature>
<dbReference type="SUPFAM" id="SSF57884">
    <property type="entry name" value="Ada DNA repair protein, N-terminal domain (N-Ada 10)"/>
    <property type="match status" value="1"/>
</dbReference>
<keyword evidence="3 12" id="KW-0963">Cytoplasm</keyword>
<evidence type="ECO:0000256" key="9">
    <source>
        <dbReference type="ARBA" id="ARBA00023163"/>
    </source>
</evidence>
<organism evidence="17 18">
    <name type="scientific">Leclercia adecarboxylata</name>
    <dbReference type="NCBI Taxonomy" id="83655"/>
    <lineage>
        <taxon>Bacteria</taxon>
        <taxon>Pseudomonadati</taxon>
        <taxon>Pseudomonadota</taxon>
        <taxon>Gammaproteobacteria</taxon>
        <taxon>Enterobacterales</taxon>
        <taxon>Enterobacteriaceae</taxon>
        <taxon>Leclercia</taxon>
    </lineage>
</organism>
<dbReference type="InterPro" id="IPR035451">
    <property type="entry name" value="Ada-like_dom_sf"/>
</dbReference>
<dbReference type="EMBL" id="CP035382">
    <property type="protein sequence ID" value="QDK20547.1"/>
    <property type="molecule type" value="Genomic_DNA"/>
</dbReference>
<keyword evidence="6 12" id="KW-0227">DNA damage</keyword>
<feature type="binding site" evidence="15">
    <location>
        <position position="72"/>
    </location>
    <ligand>
        <name>Zn(2+)</name>
        <dbReference type="ChEBI" id="CHEBI:29105"/>
    </ligand>
</feature>
<keyword evidence="10 12" id="KW-0234">DNA repair</keyword>
<dbReference type="GO" id="GO:0003908">
    <property type="term" value="F:methylated-DNA-[protein]-cysteine S-methyltransferase activity"/>
    <property type="evidence" value="ECO:0007669"/>
    <property type="project" value="UniProtKB-UniRule"/>
</dbReference>
<dbReference type="InterPro" id="IPR023546">
    <property type="entry name" value="MGMT"/>
</dbReference>
<evidence type="ECO:0000313" key="18">
    <source>
        <dbReference type="Proteomes" id="UP000317812"/>
    </source>
</evidence>
<dbReference type="GO" id="GO:0005737">
    <property type="term" value="C:cytoplasm"/>
    <property type="evidence" value="ECO:0007669"/>
    <property type="project" value="UniProtKB-SubCell"/>
</dbReference>
<dbReference type="GO" id="GO:0006307">
    <property type="term" value="P:DNA alkylation repair"/>
    <property type="evidence" value="ECO:0007669"/>
    <property type="project" value="UniProtKB-UniRule"/>
</dbReference>
<keyword evidence="7" id="KW-0805">Transcription regulation</keyword>
<gene>
    <name evidence="17" type="ORF">ES815_20455</name>
</gene>
<evidence type="ECO:0000256" key="6">
    <source>
        <dbReference type="ARBA" id="ARBA00022763"/>
    </source>
</evidence>
<feature type="active site" description="Nucleophile; methyl group acceptor from either O6-methylguanine or O4-methylthymine" evidence="13">
    <location>
        <position position="317"/>
    </location>
</feature>
<dbReference type="InterPro" id="IPR009057">
    <property type="entry name" value="Homeodomain-like_sf"/>
</dbReference>
<dbReference type="Gene3D" id="1.10.10.60">
    <property type="entry name" value="Homeodomain-like"/>
    <property type="match status" value="1"/>
</dbReference>
<feature type="binding site" evidence="15">
    <location>
        <position position="69"/>
    </location>
    <ligand>
        <name>Zn(2+)</name>
        <dbReference type="ChEBI" id="CHEBI:29105"/>
    </ligand>
</feature>
<evidence type="ECO:0000256" key="7">
    <source>
        <dbReference type="ARBA" id="ARBA00023015"/>
    </source>
</evidence>
<dbReference type="Pfam" id="PF02805">
    <property type="entry name" value="Ada_Zn_binding"/>
    <property type="match status" value="1"/>
</dbReference>
<dbReference type="InterPro" id="IPR001497">
    <property type="entry name" value="MethylDNA_cys_MeTrfase_AS"/>
</dbReference>
<dbReference type="NCBIfam" id="TIGR00589">
    <property type="entry name" value="ogt"/>
    <property type="match status" value="1"/>
</dbReference>
<dbReference type="SMART" id="SM00342">
    <property type="entry name" value="HTH_ARAC"/>
    <property type="match status" value="1"/>
</dbReference>
<dbReference type="Gene3D" id="1.10.10.10">
    <property type="entry name" value="Winged helix-like DNA-binding domain superfamily/Winged helix DNA-binding domain"/>
    <property type="match status" value="1"/>
</dbReference>
<dbReference type="Gene3D" id="3.40.10.10">
    <property type="entry name" value="DNA Methylphosphotriester Repair Domain"/>
    <property type="match status" value="1"/>
</dbReference>
<comment type="miscellaneous">
    <text evidence="12">This enzyme catalyzes only one turnover and therefore is not strictly catalytic. According to one definition, an enzyme is a biocatalyst that acts repeatedly and over many reaction cycles.</text>
</comment>
<evidence type="ECO:0000259" key="16">
    <source>
        <dbReference type="PROSITE" id="PS01124"/>
    </source>
</evidence>
<dbReference type="PANTHER" id="PTHR10815">
    <property type="entry name" value="METHYLATED-DNA--PROTEIN-CYSTEINE METHYLTRANSFERASE"/>
    <property type="match status" value="1"/>
</dbReference>
<dbReference type="GO" id="GO:0032259">
    <property type="term" value="P:methylation"/>
    <property type="evidence" value="ECO:0007669"/>
    <property type="project" value="UniProtKB-KW"/>
</dbReference>
<dbReference type="InterPro" id="IPR036388">
    <property type="entry name" value="WH-like_DNA-bd_sf"/>
</dbReference>
<evidence type="ECO:0000256" key="1">
    <source>
        <dbReference type="ARBA" id="ARBA00001286"/>
    </source>
</evidence>
<dbReference type="GO" id="GO:0043565">
    <property type="term" value="F:sequence-specific DNA binding"/>
    <property type="evidence" value="ECO:0007669"/>
    <property type="project" value="InterPro"/>
</dbReference>
<evidence type="ECO:0000256" key="15">
    <source>
        <dbReference type="PIRSR" id="PIRSR000409-3"/>
    </source>
</evidence>
<comment type="subcellular location">
    <subcellularLocation>
        <location evidence="12">Cytoplasm</location>
    </subcellularLocation>
</comment>
<dbReference type="InterPro" id="IPR018060">
    <property type="entry name" value="HTH_AraC"/>
</dbReference>
<comment type="catalytic activity">
    <reaction evidence="1 12">
        <text>a 4-O-methyl-thymidine in DNA + L-cysteinyl-[protein] = a thymidine in DNA + S-methyl-L-cysteinyl-[protein]</text>
        <dbReference type="Rhea" id="RHEA:53428"/>
        <dbReference type="Rhea" id="RHEA-COMP:10131"/>
        <dbReference type="Rhea" id="RHEA-COMP:10132"/>
        <dbReference type="Rhea" id="RHEA-COMP:13555"/>
        <dbReference type="Rhea" id="RHEA-COMP:13556"/>
        <dbReference type="ChEBI" id="CHEBI:29950"/>
        <dbReference type="ChEBI" id="CHEBI:82612"/>
        <dbReference type="ChEBI" id="CHEBI:137386"/>
        <dbReference type="ChEBI" id="CHEBI:137387"/>
        <dbReference type="EC" id="2.1.1.63"/>
    </reaction>
</comment>
<reference evidence="17 18" key="1">
    <citation type="submission" date="2019-01" db="EMBL/GenBank/DDBJ databases">
        <title>Florfenicol resistance in Enterobacteriaceae and whole-genome sequence analysis of florfenicol-resistant Leclercia adecarboxylata strain R25.</title>
        <authorList>
            <person name="Bao Q."/>
            <person name="Ying Y."/>
        </authorList>
    </citation>
    <scope>NUCLEOTIDE SEQUENCE [LARGE SCALE GENOMIC DNA]</scope>
    <source>
        <strain evidence="17 18">R25</strain>
    </source>
</reference>
<dbReference type="Pfam" id="PF12833">
    <property type="entry name" value="HTH_18"/>
    <property type="match status" value="1"/>
</dbReference>
<dbReference type="SUPFAM" id="SSF46767">
    <property type="entry name" value="Methylated DNA-protein cysteine methyltransferase, C-terminal domain"/>
    <property type="match status" value="1"/>
</dbReference>
<dbReference type="SUPFAM" id="SSF53155">
    <property type="entry name" value="Methylated DNA-protein cysteine methyltransferase domain"/>
    <property type="match status" value="1"/>
</dbReference>
<dbReference type="FunFam" id="1.10.10.10:FF:000214">
    <property type="entry name" value="Methylated-DNA--protein-cysteine methyltransferase"/>
    <property type="match status" value="1"/>
</dbReference>
<evidence type="ECO:0000256" key="14">
    <source>
        <dbReference type="PIRSR" id="PIRSR000409-2"/>
    </source>
</evidence>
<keyword evidence="8" id="KW-0010">Activator</keyword>
<protein>
    <recommendedName>
        <fullName evidence="12">Methylated-DNA--protein-cysteine methyltransferase</fullName>
        <ecNumber evidence="12">2.1.1.63</ecNumber>
    </recommendedName>
    <alternativeName>
        <fullName evidence="12">6-O-methylguanine-DNA methyltransferase</fullName>
        <shortName evidence="12">MGMT</shortName>
    </alternativeName>
    <alternativeName>
        <fullName evidence="12">O-6-methylguanine-DNA-alkyltransferase</fullName>
    </alternativeName>
</protein>
<comment type="cofactor">
    <cofactor evidence="14">
        <name>Zn(2+)</name>
        <dbReference type="ChEBI" id="CHEBI:29105"/>
    </cofactor>
    <text evidence="14">Binds 1 zinc ion per subunit.</text>
</comment>
<dbReference type="InterPro" id="IPR036631">
    <property type="entry name" value="MGMT_N_sf"/>
</dbReference>
<dbReference type="Proteomes" id="UP000317812">
    <property type="component" value="Chromosome"/>
</dbReference>
<dbReference type="InterPro" id="IPR016221">
    <property type="entry name" value="Bifunct_regulatory_prot_Ada"/>
</dbReference>
<dbReference type="Gene3D" id="3.30.160.70">
    <property type="entry name" value="Methylated DNA-protein cysteine methyltransferase domain"/>
    <property type="match status" value="1"/>
</dbReference>
<keyword evidence="4 12" id="KW-0489">Methyltransferase</keyword>
<sequence length="355" mass="40346">MKVLDIKQCDLWYQALLERDSGYTGVFYVGVKTTGVFCISVCRARKPKRENVEFYKDFKSALDAGYRPCKVCRPTENAHSAPSFIEQALELVRADPKTRISDTTLRQHNISPERVRRWFLQNHGITFQAFQRMQRVNIALQELKGGRNATDVAFDSGYESLSGFGYSCKRLTGVAPTEQSRVIVIHRFTTTLGPMFVCATERGVCLLEFTDRRMLETEFRDLQRLLKARIMSGENHHTRQAEKEMNEYFSGTRQLFDLSLDMPGTDFQRAVWQALREVPYGQTSWYQSLAGQIGKPAAVRAVAAANGANRIAIVIPCHRIIGKEGAMTGYGGGIARKEWLIEHERKQRSLFCPAE</sequence>
<comment type="function">
    <text evidence="12">Involved in the cellular defense against the biological effects of O6-methylguanine (O6-MeG) and O4-methylthymine (O4-MeT) in DNA. Repairs the methylated nucleobase in DNA by stoichiometrically transferring the methyl group to a cysteine residue in the enzyme. This is a suicide reaction: the enzyme is irreversibly inactivated.</text>
</comment>
<evidence type="ECO:0000256" key="11">
    <source>
        <dbReference type="ARBA" id="ARBA00049348"/>
    </source>
</evidence>
<evidence type="ECO:0000256" key="2">
    <source>
        <dbReference type="ARBA" id="ARBA00008711"/>
    </source>
</evidence>
<dbReference type="PROSITE" id="PS00374">
    <property type="entry name" value="MGMT"/>
    <property type="match status" value="1"/>
</dbReference>
<keyword evidence="14" id="KW-0479">Metal-binding</keyword>
<keyword evidence="9" id="KW-0804">Transcription</keyword>
<dbReference type="InterPro" id="IPR036217">
    <property type="entry name" value="MethylDNA_cys_MeTrfase_DNAb"/>
</dbReference>
<dbReference type="PIRSF" id="PIRSF000409">
    <property type="entry name" value="Ada"/>
    <property type="match status" value="1"/>
</dbReference>
<feature type="binding site" evidence="14">
    <location>
        <position position="34"/>
    </location>
    <ligand>
        <name>DNA</name>
        <dbReference type="ChEBI" id="CHEBI:16991"/>
    </ligand>
</feature>
<evidence type="ECO:0000313" key="17">
    <source>
        <dbReference type="EMBL" id="QDK20547.1"/>
    </source>
</evidence>